<proteinExistence type="predicted"/>
<evidence type="ECO:0000313" key="3">
    <source>
        <dbReference type="Proteomes" id="UP001303236"/>
    </source>
</evidence>
<evidence type="ECO:0000313" key="2">
    <source>
        <dbReference type="EMBL" id="WNF27565.1"/>
    </source>
</evidence>
<dbReference type="EMBL" id="CP134500">
    <property type="protein sequence ID" value="WNF27565.1"/>
    <property type="molecule type" value="Genomic_DNA"/>
</dbReference>
<feature type="compositionally biased region" description="Low complexity" evidence="1">
    <location>
        <begin position="26"/>
        <end position="62"/>
    </location>
</feature>
<dbReference type="InterPro" id="IPR001387">
    <property type="entry name" value="Cro/C1-type_HTH"/>
</dbReference>
<accession>A0ABY9VY34</accession>
<dbReference type="CDD" id="cd00093">
    <property type="entry name" value="HTH_XRE"/>
    <property type="match status" value="1"/>
</dbReference>
<reference evidence="2 3" key="1">
    <citation type="submission" date="2023-09" db="EMBL/GenBank/DDBJ databases">
        <title>Genome completion map analysis of the actinomycetes C11-1.</title>
        <authorList>
            <person name="Qin P."/>
            <person name="Guan P."/>
        </authorList>
    </citation>
    <scope>NUCLEOTIDE SEQUENCE [LARGE SCALE GENOMIC DNA]</scope>
    <source>
        <strain evidence="2 3">C11-1</strain>
    </source>
</reference>
<feature type="region of interest" description="Disordered" evidence="1">
    <location>
        <begin position="1"/>
        <end position="70"/>
    </location>
</feature>
<keyword evidence="3" id="KW-1185">Reference proteome</keyword>
<name>A0ABY9VY34_9ACTN</name>
<protein>
    <submittedName>
        <fullName evidence="2">Helix-turn-helix transcriptional regulator</fullName>
    </submittedName>
</protein>
<evidence type="ECO:0000256" key="1">
    <source>
        <dbReference type="SAM" id="MobiDB-lite"/>
    </source>
</evidence>
<dbReference type="Proteomes" id="UP001303236">
    <property type="component" value="Chromosome"/>
</dbReference>
<gene>
    <name evidence="2" type="ORF">RI138_12365</name>
</gene>
<sequence>MSSGTDTDFGLPEAAGGGTSGTAPDAAPRTAGAPQAAEAPKTAQAPQAPQAAEALQASQAPQGAEAHTTAARTGEVIAASDLHAAATGADTFPGALREALNRRGLSLERVSERLRVRGITISQATLSSWQRGRSQPERARSLRAVDVLEEILELPSGALRSLLGPRRPRGRITPVGAEGTALQILGEDSVVEKALGARFRHFNQETGSLMVHDVVTVGESGTLSGITTTNVLRASRAGADRAVFVHSFDDEAAEPVDIRVTCGRLVEATYLKGLKSLVLEIHFGRELAKLDTTVVSYAVEVSPSETPATHYERWTRTNLHEYLQQVFFHPGALPTDCHRYVREKVGAPPRAKRRIPLNDTHNVHVLTSRCKPGVHGVAWDCGPGAGTTGTGTTGTGDRPG</sequence>
<organism evidence="2 3">
    <name type="scientific">Streptomyces durocortorensis</name>
    <dbReference type="NCBI Taxonomy" id="2811104"/>
    <lineage>
        <taxon>Bacteria</taxon>
        <taxon>Bacillati</taxon>
        <taxon>Actinomycetota</taxon>
        <taxon>Actinomycetes</taxon>
        <taxon>Kitasatosporales</taxon>
        <taxon>Streptomycetaceae</taxon>
        <taxon>Streptomyces</taxon>
    </lineage>
</organism>